<sequence>MVRQCQEKIQVGVLSSSRKLISAIAGEEIKGSEVNGQPSECLMEYDERGTQNSLIAVRDQCEGGKSTALMYTIKSFRKLSDRAKLNERSSLIIVVSRI</sequence>
<keyword evidence="2" id="KW-1185">Reference proteome</keyword>
<evidence type="ECO:0000313" key="2">
    <source>
        <dbReference type="Proteomes" id="UP000617340"/>
    </source>
</evidence>
<accession>A0A834KNK7</accession>
<dbReference type="Proteomes" id="UP000617340">
    <property type="component" value="Unassembled WGS sequence"/>
</dbReference>
<organism evidence="1 2">
    <name type="scientific">Vespula germanica</name>
    <name type="common">German yellow jacket</name>
    <name type="synonym">Paravespula germanica</name>
    <dbReference type="NCBI Taxonomy" id="30212"/>
    <lineage>
        <taxon>Eukaryota</taxon>
        <taxon>Metazoa</taxon>
        <taxon>Ecdysozoa</taxon>
        <taxon>Arthropoda</taxon>
        <taxon>Hexapoda</taxon>
        <taxon>Insecta</taxon>
        <taxon>Pterygota</taxon>
        <taxon>Neoptera</taxon>
        <taxon>Endopterygota</taxon>
        <taxon>Hymenoptera</taxon>
        <taxon>Apocrita</taxon>
        <taxon>Aculeata</taxon>
        <taxon>Vespoidea</taxon>
        <taxon>Vespidae</taxon>
        <taxon>Vespinae</taxon>
        <taxon>Vespula</taxon>
    </lineage>
</organism>
<dbReference type="EMBL" id="JACSDZ010000003">
    <property type="protein sequence ID" value="KAF7409963.1"/>
    <property type="molecule type" value="Genomic_DNA"/>
</dbReference>
<name>A0A834KNK7_VESGE</name>
<evidence type="ECO:0000313" key="1">
    <source>
        <dbReference type="EMBL" id="KAF7409963.1"/>
    </source>
</evidence>
<dbReference type="AlphaFoldDB" id="A0A834KNK7"/>
<reference evidence="1" key="1">
    <citation type="journal article" date="2020" name="G3 (Bethesda)">
        <title>High-Quality Assemblies for Three Invasive Social Wasps from the &lt;i&gt;Vespula&lt;/i&gt; Genus.</title>
        <authorList>
            <person name="Harrop T.W.R."/>
            <person name="Guhlin J."/>
            <person name="McLaughlin G.M."/>
            <person name="Permina E."/>
            <person name="Stockwell P."/>
            <person name="Gilligan J."/>
            <person name="Le Lec M.F."/>
            <person name="Gruber M.A.M."/>
            <person name="Quinn O."/>
            <person name="Lovegrove M."/>
            <person name="Duncan E.J."/>
            <person name="Remnant E.J."/>
            <person name="Van Eeckhoven J."/>
            <person name="Graham B."/>
            <person name="Knapp R.A."/>
            <person name="Langford K.W."/>
            <person name="Kronenberg Z."/>
            <person name="Press M.O."/>
            <person name="Eacker S.M."/>
            <person name="Wilson-Rankin E.E."/>
            <person name="Purcell J."/>
            <person name="Lester P.J."/>
            <person name="Dearden P.K."/>
        </authorList>
    </citation>
    <scope>NUCLEOTIDE SEQUENCE</scope>
    <source>
        <strain evidence="1">Linc-1</strain>
    </source>
</reference>
<comment type="caution">
    <text evidence="1">The sequence shown here is derived from an EMBL/GenBank/DDBJ whole genome shotgun (WGS) entry which is preliminary data.</text>
</comment>
<gene>
    <name evidence="1" type="ORF">HZH68_004344</name>
</gene>
<protein>
    <submittedName>
        <fullName evidence="1">Uncharacterized protein</fullName>
    </submittedName>
</protein>
<proteinExistence type="predicted"/>